<dbReference type="EMBL" id="CP042436">
    <property type="protein sequence ID" value="QEC63929.1"/>
    <property type="molecule type" value="Genomic_DNA"/>
</dbReference>
<dbReference type="OrthoDB" id="958110at2"/>
<dbReference type="AlphaFoldDB" id="A0A5B8UY56"/>
<gene>
    <name evidence="2" type="ORF">FRZ54_15545</name>
</gene>
<protein>
    <recommendedName>
        <fullName evidence="4">Lipocalin-like domain-containing protein</fullName>
    </recommendedName>
</protein>
<evidence type="ECO:0000256" key="1">
    <source>
        <dbReference type="SAM" id="SignalP"/>
    </source>
</evidence>
<dbReference type="Proteomes" id="UP000321479">
    <property type="component" value="Chromosome"/>
</dbReference>
<dbReference type="RefSeq" id="WP_147032502.1">
    <property type="nucleotide sequence ID" value="NZ_CP042436.1"/>
</dbReference>
<keyword evidence="1" id="KW-0732">Signal</keyword>
<proteinExistence type="predicted"/>
<organism evidence="2 3">
    <name type="scientific">Mucilaginibacter ginsenosidivorans</name>
    <dbReference type="NCBI Taxonomy" id="398053"/>
    <lineage>
        <taxon>Bacteria</taxon>
        <taxon>Pseudomonadati</taxon>
        <taxon>Bacteroidota</taxon>
        <taxon>Sphingobacteriia</taxon>
        <taxon>Sphingobacteriales</taxon>
        <taxon>Sphingobacteriaceae</taxon>
        <taxon>Mucilaginibacter</taxon>
    </lineage>
</organism>
<keyword evidence="3" id="KW-1185">Reference proteome</keyword>
<evidence type="ECO:0000313" key="2">
    <source>
        <dbReference type="EMBL" id="QEC63929.1"/>
    </source>
</evidence>
<dbReference type="KEGG" id="mgin:FRZ54_15545"/>
<feature type="signal peptide" evidence="1">
    <location>
        <begin position="1"/>
        <end position="20"/>
    </location>
</feature>
<name>A0A5B8UY56_9SPHI</name>
<evidence type="ECO:0008006" key="4">
    <source>
        <dbReference type="Google" id="ProtNLM"/>
    </source>
</evidence>
<sequence>MKKLILSLLVLATAGTIAMAQCDKKVSFISSKTEHLDDKGTVQDSQDETTTVEFSKTGISVYTANDNGDQKMTGDVKSFTCDWSVPFKTGKTTMSVTLKRDNGDTRDFNLVIEGKDGKITLVAVSPEQAERQIRLTADKFEEAK</sequence>
<feature type="chain" id="PRO_5022888704" description="Lipocalin-like domain-containing protein" evidence="1">
    <location>
        <begin position="21"/>
        <end position="144"/>
    </location>
</feature>
<reference evidence="2 3" key="1">
    <citation type="journal article" date="2017" name="Curr. Microbiol.">
        <title>Mucilaginibacter ginsenosidivorans sp. nov., Isolated from Soil of Ginseng Field.</title>
        <authorList>
            <person name="Kim M.M."/>
            <person name="Siddiqi M.Z."/>
            <person name="Im W.T."/>
        </authorList>
    </citation>
    <scope>NUCLEOTIDE SEQUENCE [LARGE SCALE GENOMIC DNA]</scope>
    <source>
        <strain evidence="2 3">Gsoil 3017</strain>
    </source>
</reference>
<evidence type="ECO:0000313" key="3">
    <source>
        <dbReference type="Proteomes" id="UP000321479"/>
    </source>
</evidence>
<accession>A0A5B8UY56</accession>